<sequence length="916" mass="101103">MASSGDSDEPQDDSSSSDEETFQVGRIQQFWKGTYNEILPEVGSHPLGGNSSSEVKFFIVTTVECGEDRIQRRVHTIIPTGWISSNMEYLLYPQPRFTVGGKSPIDWGEKTFRRFQIPCESWMEYDIHAILNQTKAVKFTKAIKAAKAAANGQPILSDAFISDSDRILGRGLRKAAQKRPFEEKVSGKGKERRTNNNSLIETPSSSSNLNPAVAIRTQSLRSCQSNTPFDFENFPTNLNVGACVGNITTNSELVSLNDSSMPVLNAAVPAPYGSSGGGSSILRPSVIPSPQPHDVGTRTEAALCGAINKASGMVNNGAPLPSTSQVQDEEEQNRNNIDIQGSNALPSISQTQTRGHGAYLNGTQNNNVITRSTNIGVGHHDKELESPPSFTTFDEFPRLDAVYTRSSNRNNDTPLSWANGGNLLQLNGYQSSQAFSSFDVQTLMRAIEQVEKKLDGLGSTVIEKLDSVSKRMEESFKNDLPLKATKHANYHRWIVESNFGSVSCDTVFFISVMTSHVSSYTSCSPMALRSVFFISERYKASKSIGAFVNQAYRLFLCDETSQKMQWRSVGRIKLDDAILNIIRNLGISREPGMGLGVVYNSRVKRPGKRGVRAGKAARRARAAKKFVPFALVNARSLLKRVDVITHHLITYDLDLLAVTETWLNERHGDDDLLNICPTGFSAVHSARLGGRRGGGVALIYRESYRTHVVSLGYTTTSFEYLMVLLQCNSTCIRLVIVYRPPSQSTKCSDGQFLSDFSGFLQLLVVSSGKLLIVGDFNIHVDVAGNSTACKFLTLLDSFGLSQHIRGITHLDGHTLDLVISRISDNVVCECMVSALIEDHFAIHTLIRAHRPVRPQKRITYRELDRIDADCFMSDLLSLSLFTDPSDDLNILLEQYNADLSLLLDKHAPERSKMAIL</sequence>
<dbReference type="PANTHER" id="PTHR46670:SF3">
    <property type="entry name" value="ENDONUCLEASE_EXONUCLEASE_PHOSPHATASE DOMAIN-CONTAINING PROTEIN"/>
    <property type="match status" value="1"/>
</dbReference>
<dbReference type="SUPFAM" id="SSF56219">
    <property type="entry name" value="DNase I-like"/>
    <property type="match status" value="1"/>
</dbReference>
<dbReference type="EMBL" id="GL733046">
    <property type="protein sequence ID" value="EFX63528.1"/>
    <property type="molecule type" value="Genomic_DNA"/>
</dbReference>
<dbReference type="AlphaFoldDB" id="E9HXK2"/>
<evidence type="ECO:0000259" key="2">
    <source>
        <dbReference type="Pfam" id="PF03372"/>
    </source>
</evidence>
<dbReference type="KEGG" id="dpx:DAPPUDRAFT_268280"/>
<feature type="region of interest" description="Disordered" evidence="1">
    <location>
        <begin position="178"/>
        <end position="210"/>
    </location>
</feature>
<dbReference type="InterPro" id="IPR036691">
    <property type="entry name" value="Endo/exonu/phosph_ase_sf"/>
</dbReference>
<feature type="compositionally biased region" description="Acidic residues" evidence="1">
    <location>
        <begin position="1"/>
        <end position="21"/>
    </location>
</feature>
<dbReference type="eggNOG" id="ENOG502SR1K">
    <property type="taxonomic scope" value="Eukaryota"/>
</dbReference>
<feature type="domain" description="Endonuclease/exonuclease/phosphatase" evidence="2">
    <location>
        <begin position="637"/>
        <end position="818"/>
    </location>
</feature>
<dbReference type="InterPro" id="IPR005135">
    <property type="entry name" value="Endo/exonuclease/phosphatase"/>
</dbReference>
<evidence type="ECO:0000313" key="4">
    <source>
        <dbReference type="Proteomes" id="UP000000305"/>
    </source>
</evidence>
<reference evidence="3 4" key="1">
    <citation type="journal article" date="2011" name="Science">
        <title>The ecoresponsive genome of Daphnia pulex.</title>
        <authorList>
            <person name="Colbourne J.K."/>
            <person name="Pfrender M.E."/>
            <person name="Gilbert D."/>
            <person name="Thomas W.K."/>
            <person name="Tucker A."/>
            <person name="Oakley T.H."/>
            <person name="Tokishita S."/>
            <person name="Aerts A."/>
            <person name="Arnold G.J."/>
            <person name="Basu M.K."/>
            <person name="Bauer D.J."/>
            <person name="Caceres C.E."/>
            <person name="Carmel L."/>
            <person name="Casola C."/>
            <person name="Choi J.H."/>
            <person name="Detter J.C."/>
            <person name="Dong Q."/>
            <person name="Dusheyko S."/>
            <person name="Eads B.D."/>
            <person name="Frohlich T."/>
            <person name="Geiler-Samerotte K.A."/>
            <person name="Gerlach D."/>
            <person name="Hatcher P."/>
            <person name="Jogdeo S."/>
            <person name="Krijgsveld J."/>
            <person name="Kriventseva E.V."/>
            <person name="Kultz D."/>
            <person name="Laforsch C."/>
            <person name="Lindquist E."/>
            <person name="Lopez J."/>
            <person name="Manak J.R."/>
            <person name="Muller J."/>
            <person name="Pangilinan J."/>
            <person name="Patwardhan R.P."/>
            <person name="Pitluck S."/>
            <person name="Pritham E.J."/>
            <person name="Rechtsteiner A."/>
            <person name="Rho M."/>
            <person name="Rogozin I.B."/>
            <person name="Sakarya O."/>
            <person name="Salamov A."/>
            <person name="Schaack S."/>
            <person name="Shapiro H."/>
            <person name="Shiga Y."/>
            <person name="Skalitzky C."/>
            <person name="Smith Z."/>
            <person name="Souvorov A."/>
            <person name="Sung W."/>
            <person name="Tang Z."/>
            <person name="Tsuchiya D."/>
            <person name="Tu H."/>
            <person name="Vos H."/>
            <person name="Wang M."/>
            <person name="Wolf Y.I."/>
            <person name="Yamagata H."/>
            <person name="Yamada T."/>
            <person name="Ye Y."/>
            <person name="Shaw J.R."/>
            <person name="Andrews J."/>
            <person name="Crease T.J."/>
            <person name="Tang H."/>
            <person name="Lucas S.M."/>
            <person name="Robertson H.M."/>
            <person name="Bork P."/>
            <person name="Koonin E.V."/>
            <person name="Zdobnov E.M."/>
            <person name="Grigoriev I.V."/>
            <person name="Lynch M."/>
            <person name="Boore J.L."/>
        </authorList>
    </citation>
    <scope>NUCLEOTIDE SEQUENCE [LARGE SCALE GENOMIC DNA]</scope>
</reference>
<proteinExistence type="predicted"/>
<dbReference type="InParanoid" id="E9HXK2"/>
<dbReference type="HOGENOM" id="CLU_317904_0_0_1"/>
<gene>
    <name evidence="3" type="ORF">DAPPUDRAFT_268280</name>
</gene>
<dbReference type="OrthoDB" id="6403335at2759"/>
<keyword evidence="4" id="KW-1185">Reference proteome</keyword>
<feature type="compositionally biased region" description="Basic and acidic residues" evidence="1">
    <location>
        <begin position="179"/>
        <end position="194"/>
    </location>
</feature>
<feature type="compositionally biased region" description="Polar residues" evidence="1">
    <location>
        <begin position="334"/>
        <end position="354"/>
    </location>
</feature>
<dbReference type="PhylomeDB" id="E9HXK2"/>
<name>E9HXK2_DAPPU</name>
<feature type="region of interest" description="Disordered" evidence="1">
    <location>
        <begin position="1"/>
        <end position="22"/>
    </location>
</feature>
<organism evidence="3 4">
    <name type="scientific">Daphnia pulex</name>
    <name type="common">Water flea</name>
    <dbReference type="NCBI Taxonomy" id="6669"/>
    <lineage>
        <taxon>Eukaryota</taxon>
        <taxon>Metazoa</taxon>
        <taxon>Ecdysozoa</taxon>
        <taxon>Arthropoda</taxon>
        <taxon>Crustacea</taxon>
        <taxon>Branchiopoda</taxon>
        <taxon>Diplostraca</taxon>
        <taxon>Cladocera</taxon>
        <taxon>Anomopoda</taxon>
        <taxon>Daphniidae</taxon>
        <taxon>Daphnia</taxon>
    </lineage>
</organism>
<feature type="region of interest" description="Disordered" evidence="1">
    <location>
        <begin position="314"/>
        <end position="365"/>
    </location>
</feature>
<dbReference type="PANTHER" id="PTHR46670">
    <property type="entry name" value="ENDO/EXONUCLEASE/PHOSPHATASE DOMAIN-CONTAINING PROTEIN"/>
    <property type="match status" value="1"/>
</dbReference>
<evidence type="ECO:0000313" key="3">
    <source>
        <dbReference type="EMBL" id="EFX63528.1"/>
    </source>
</evidence>
<dbReference type="GO" id="GO:0003824">
    <property type="term" value="F:catalytic activity"/>
    <property type="evidence" value="ECO:0007669"/>
    <property type="project" value="InterPro"/>
</dbReference>
<dbReference type="Pfam" id="PF03372">
    <property type="entry name" value="Exo_endo_phos"/>
    <property type="match status" value="1"/>
</dbReference>
<feature type="compositionally biased region" description="Polar residues" evidence="1">
    <location>
        <begin position="195"/>
        <end position="210"/>
    </location>
</feature>
<dbReference type="Proteomes" id="UP000000305">
    <property type="component" value="Unassembled WGS sequence"/>
</dbReference>
<evidence type="ECO:0000256" key="1">
    <source>
        <dbReference type="SAM" id="MobiDB-lite"/>
    </source>
</evidence>
<protein>
    <recommendedName>
        <fullName evidence="2">Endonuclease/exonuclease/phosphatase domain-containing protein</fullName>
    </recommendedName>
</protein>
<dbReference type="Gene3D" id="3.60.10.10">
    <property type="entry name" value="Endonuclease/exonuclease/phosphatase"/>
    <property type="match status" value="1"/>
</dbReference>
<accession>E9HXK2</accession>